<sequence length="73" mass="8888">LLKKETYVLNVLLFDITKIYATKLHDLYHYLNTKFTPKHYWNDNPLKRYLQNRDLCDIWNILNNKSKTLSENS</sequence>
<dbReference type="EMBL" id="CAJVQB010172182">
    <property type="protein sequence ID" value="CAG8857544.1"/>
    <property type="molecule type" value="Genomic_DNA"/>
</dbReference>
<organism evidence="1 2">
    <name type="scientific">Gigaspora margarita</name>
    <dbReference type="NCBI Taxonomy" id="4874"/>
    <lineage>
        <taxon>Eukaryota</taxon>
        <taxon>Fungi</taxon>
        <taxon>Fungi incertae sedis</taxon>
        <taxon>Mucoromycota</taxon>
        <taxon>Glomeromycotina</taxon>
        <taxon>Glomeromycetes</taxon>
        <taxon>Diversisporales</taxon>
        <taxon>Gigasporaceae</taxon>
        <taxon>Gigaspora</taxon>
    </lineage>
</organism>
<comment type="caution">
    <text evidence="1">The sequence shown here is derived from an EMBL/GenBank/DDBJ whole genome shotgun (WGS) entry which is preliminary data.</text>
</comment>
<protein>
    <submittedName>
        <fullName evidence="1">21004_t:CDS:1</fullName>
    </submittedName>
</protein>
<reference evidence="1 2" key="1">
    <citation type="submission" date="2021-06" db="EMBL/GenBank/DDBJ databases">
        <authorList>
            <person name="Kallberg Y."/>
            <person name="Tangrot J."/>
            <person name="Rosling A."/>
        </authorList>
    </citation>
    <scope>NUCLEOTIDE SEQUENCE [LARGE SCALE GENOMIC DNA]</scope>
    <source>
        <strain evidence="1 2">120-4 pot B 10/14</strain>
    </source>
</reference>
<keyword evidence="2" id="KW-1185">Reference proteome</keyword>
<proteinExistence type="predicted"/>
<feature type="non-terminal residue" evidence="1">
    <location>
        <position position="73"/>
    </location>
</feature>
<dbReference type="Proteomes" id="UP000789901">
    <property type="component" value="Unassembled WGS sequence"/>
</dbReference>
<feature type="non-terminal residue" evidence="1">
    <location>
        <position position="1"/>
    </location>
</feature>
<gene>
    <name evidence="1" type="ORF">GMARGA_LOCUS46363</name>
</gene>
<evidence type="ECO:0000313" key="2">
    <source>
        <dbReference type="Proteomes" id="UP000789901"/>
    </source>
</evidence>
<evidence type="ECO:0000313" key="1">
    <source>
        <dbReference type="EMBL" id="CAG8857544.1"/>
    </source>
</evidence>
<accession>A0ABN7XQM1</accession>
<name>A0ABN7XQM1_GIGMA</name>